<protein>
    <submittedName>
        <fullName evidence="1">Uncharacterized protein</fullName>
    </submittedName>
</protein>
<proteinExistence type="predicted"/>
<sequence>MLSALLALVELKRAHWQKGVYFIFSVSSNPRANADCSKDTILACNLSRHIPYISAEDSTSVSAKILSDFESVGFSGNNVSGTWESADGRIKCRLYNGGPVNWSKSHHGLLTTIPEALLVDDLKEMIVTVLNNSNVSDENGVATPISMVPTSKTSPSSTPLAVFGTFSAIIDLANLIVASMTDDNDKFCLEMKSFAGYAKWSRVQLLNEFCRDSWGAVYDGPQTMVTSMKDQPAVDAVNEKLLEESSQFKE</sequence>
<name>A0A9W7G4L1_9STRA</name>
<dbReference type="EMBL" id="BRYA01000912">
    <property type="protein sequence ID" value="GMI35512.1"/>
    <property type="molecule type" value="Genomic_DNA"/>
</dbReference>
<evidence type="ECO:0000313" key="1">
    <source>
        <dbReference type="EMBL" id="GMI35512.1"/>
    </source>
</evidence>
<keyword evidence="2" id="KW-1185">Reference proteome</keyword>
<dbReference type="OrthoDB" id="264354at2759"/>
<reference evidence="2" key="1">
    <citation type="journal article" date="2023" name="Commun. Biol.">
        <title>Genome analysis of Parmales, the sister group of diatoms, reveals the evolutionary specialization of diatoms from phago-mixotrophs to photoautotrophs.</title>
        <authorList>
            <person name="Ban H."/>
            <person name="Sato S."/>
            <person name="Yoshikawa S."/>
            <person name="Yamada K."/>
            <person name="Nakamura Y."/>
            <person name="Ichinomiya M."/>
            <person name="Sato N."/>
            <person name="Blanc-Mathieu R."/>
            <person name="Endo H."/>
            <person name="Kuwata A."/>
            <person name="Ogata H."/>
        </authorList>
    </citation>
    <scope>NUCLEOTIDE SEQUENCE [LARGE SCALE GENOMIC DNA]</scope>
</reference>
<dbReference type="Proteomes" id="UP001165065">
    <property type="component" value="Unassembled WGS sequence"/>
</dbReference>
<accession>A0A9W7G4L1</accession>
<comment type="caution">
    <text evidence="1">The sequence shown here is derived from an EMBL/GenBank/DDBJ whole genome shotgun (WGS) entry which is preliminary data.</text>
</comment>
<dbReference type="SUPFAM" id="SSF143456">
    <property type="entry name" value="VC0467-like"/>
    <property type="match status" value="1"/>
</dbReference>
<evidence type="ECO:0000313" key="2">
    <source>
        <dbReference type="Proteomes" id="UP001165065"/>
    </source>
</evidence>
<organism evidence="1 2">
    <name type="scientific">Triparma columacea</name>
    <dbReference type="NCBI Taxonomy" id="722753"/>
    <lineage>
        <taxon>Eukaryota</taxon>
        <taxon>Sar</taxon>
        <taxon>Stramenopiles</taxon>
        <taxon>Ochrophyta</taxon>
        <taxon>Bolidophyceae</taxon>
        <taxon>Parmales</taxon>
        <taxon>Triparmaceae</taxon>
        <taxon>Triparma</taxon>
    </lineage>
</organism>
<gene>
    <name evidence="1" type="ORF">TrCOL_g11273</name>
</gene>
<dbReference type="AlphaFoldDB" id="A0A9W7G4L1"/>